<dbReference type="SUPFAM" id="SSF48452">
    <property type="entry name" value="TPR-like"/>
    <property type="match status" value="1"/>
</dbReference>
<accession>A0A939B7Q1</accession>
<evidence type="ECO:0008006" key="4">
    <source>
        <dbReference type="Google" id="ProtNLM"/>
    </source>
</evidence>
<reference evidence="2" key="2">
    <citation type="journal article" date="2021" name="Sci. Rep.">
        <title>The distribution of antibiotic resistance genes in chicken gut microbiota commensals.</title>
        <authorList>
            <person name="Juricova H."/>
            <person name="Matiasovicova J."/>
            <person name="Kubasova T."/>
            <person name="Cejkova D."/>
            <person name="Rychlik I."/>
        </authorList>
    </citation>
    <scope>NUCLEOTIDE SEQUENCE</scope>
    <source>
        <strain evidence="2">An824</strain>
    </source>
</reference>
<evidence type="ECO:0000256" key="1">
    <source>
        <dbReference type="SAM" id="SignalP"/>
    </source>
</evidence>
<dbReference type="AlphaFoldDB" id="A0A939B7Q1"/>
<evidence type="ECO:0000313" key="3">
    <source>
        <dbReference type="Proteomes" id="UP000706891"/>
    </source>
</evidence>
<comment type="caution">
    <text evidence="2">The sequence shown here is derived from an EMBL/GenBank/DDBJ whole genome shotgun (WGS) entry which is preliminary data.</text>
</comment>
<dbReference type="SUPFAM" id="SSF81901">
    <property type="entry name" value="HCP-like"/>
    <property type="match status" value="1"/>
</dbReference>
<gene>
    <name evidence="2" type="ORF">H6A34_08975</name>
</gene>
<sequence length="367" mass="40556">MKELIMSLSLVLICALPSHATDGDPVALGDSCLEMHDTFGALEHYGAALALDSSAAVVRKVARCHYMRGDYGRCVSTMLPVAGPGGDSLSLEQLRYVFDSYRQMGETAQVVTWGQAILRRCPMDGEVTAAVAQVYISDNAYSPNIGRNLAWSYLKRDSTCIPVLRQYADANFLLKDFDAAERAYLSLMELGDSTYNTIYSLGMTYMQTERDSLARLWLKRAAEKSGMKNAGCLYRLGIVCVDMNLADEGIMYLNLAFSLMLPDQRVAFVVKRALGEGYYKKGHYWSAIYAWEEALRYNRNSMATIFNTAQAYGLVGNDEKEKAFYRAFLSMAALAEPNEALDGMVRQAEAVVGGHEDFKGAIVGPPI</sequence>
<keyword evidence="1" id="KW-0732">Signal</keyword>
<feature type="signal peptide" evidence="1">
    <location>
        <begin position="1"/>
        <end position="20"/>
    </location>
</feature>
<dbReference type="InterPro" id="IPR011990">
    <property type="entry name" value="TPR-like_helical_dom_sf"/>
</dbReference>
<dbReference type="Gene3D" id="1.25.40.10">
    <property type="entry name" value="Tetratricopeptide repeat domain"/>
    <property type="match status" value="1"/>
</dbReference>
<dbReference type="Proteomes" id="UP000706891">
    <property type="component" value="Unassembled WGS sequence"/>
</dbReference>
<protein>
    <recommendedName>
        <fullName evidence="4">Tetratricopeptide repeat protein</fullName>
    </recommendedName>
</protein>
<organism evidence="2 3">
    <name type="scientific">Marseilla massiliensis</name>
    <dbReference type="NCBI Taxonomy" id="1841864"/>
    <lineage>
        <taxon>Bacteria</taxon>
        <taxon>Pseudomonadati</taxon>
        <taxon>Bacteroidota</taxon>
        <taxon>Bacteroidia</taxon>
        <taxon>Bacteroidales</taxon>
        <taxon>Prevotellaceae</taxon>
        <taxon>Marseilla</taxon>
    </lineage>
</organism>
<keyword evidence="3" id="KW-1185">Reference proteome</keyword>
<proteinExistence type="predicted"/>
<feature type="chain" id="PRO_5036933414" description="Tetratricopeptide repeat protein" evidence="1">
    <location>
        <begin position="21"/>
        <end position="367"/>
    </location>
</feature>
<name>A0A939B7Q1_9BACT</name>
<dbReference type="RefSeq" id="WP_205105015.1">
    <property type="nucleotide sequence ID" value="NZ_JACJJG010000047.1"/>
</dbReference>
<reference evidence="2" key="1">
    <citation type="submission" date="2020-08" db="EMBL/GenBank/DDBJ databases">
        <authorList>
            <person name="Cejkova D."/>
            <person name="Kubasova T."/>
            <person name="Jahodarova E."/>
            <person name="Rychlik I."/>
        </authorList>
    </citation>
    <scope>NUCLEOTIDE SEQUENCE</scope>
    <source>
        <strain evidence="2">An824</strain>
    </source>
</reference>
<evidence type="ECO:0000313" key="2">
    <source>
        <dbReference type="EMBL" id="MBM6674006.1"/>
    </source>
</evidence>
<dbReference type="EMBL" id="JACJJG010000047">
    <property type="protein sequence ID" value="MBM6674006.1"/>
    <property type="molecule type" value="Genomic_DNA"/>
</dbReference>